<dbReference type="InterPro" id="IPR038765">
    <property type="entry name" value="Papain-like_cys_pep_sf"/>
</dbReference>
<dbReference type="Gene3D" id="3.90.1720.10">
    <property type="entry name" value="endopeptidase domain like (from Nostoc punctiforme)"/>
    <property type="match status" value="1"/>
</dbReference>
<comment type="similarity">
    <text evidence="1">Belongs to the peptidase C40 family.</text>
</comment>
<feature type="compositionally biased region" description="Pro residues" evidence="6">
    <location>
        <begin position="274"/>
        <end position="319"/>
    </location>
</feature>
<evidence type="ECO:0000256" key="2">
    <source>
        <dbReference type="ARBA" id="ARBA00022670"/>
    </source>
</evidence>
<dbReference type="SUPFAM" id="SSF54001">
    <property type="entry name" value="Cysteine proteinases"/>
    <property type="match status" value="1"/>
</dbReference>
<dbReference type="AlphaFoldDB" id="A0A7M4DHP1"/>
<keyword evidence="10" id="KW-1185">Reference proteome</keyword>
<comment type="caution">
    <text evidence="9">The sequence shown here is derived from an EMBL/GenBank/DDBJ whole genome shotgun (WGS) entry which is preliminary data.</text>
</comment>
<accession>A0A7M4DHP1</accession>
<keyword evidence="3 9" id="KW-0378">Hydrolase</keyword>
<feature type="coiled-coil region" evidence="5">
    <location>
        <begin position="81"/>
        <end position="108"/>
    </location>
</feature>
<dbReference type="Gene3D" id="6.10.250.3150">
    <property type="match status" value="1"/>
</dbReference>
<dbReference type="InterPro" id="IPR051794">
    <property type="entry name" value="PG_Endopeptidase_C40"/>
</dbReference>
<dbReference type="GO" id="GO:0008234">
    <property type="term" value="F:cysteine-type peptidase activity"/>
    <property type="evidence" value="ECO:0007669"/>
    <property type="project" value="UniProtKB-KW"/>
</dbReference>
<dbReference type="GO" id="GO:0006508">
    <property type="term" value="P:proteolysis"/>
    <property type="evidence" value="ECO:0007669"/>
    <property type="project" value="UniProtKB-KW"/>
</dbReference>
<gene>
    <name evidence="9" type="primary">iap_1</name>
    <name evidence="9" type="ORF">HALOF300_01640</name>
</gene>
<feature type="region of interest" description="Disordered" evidence="6">
    <location>
        <begin position="237"/>
        <end position="326"/>
    </location>
</feature>
<evidence type="ECO:0000256" key="3">
    <source>
        <dbReference type="ARBA" id="ARBA00022801"/>
    </source>
</evidence>
<evidence type="ECO:0000259" key="8">
    <source>
        <dbReference type="PROSITE" id="PS51935"/>
    </source>
</evidence>
<evidence type="ECO:0000313" key="9">
    <source>
        <dbReference type="EMBL" id="VZO36434.1"/>
    </source>
</evidence>
<proteinExistence type="inferred from homology"/>
<evidence type="ECO:0000256" key="6">
    <source>
        <dbReference type="SAM" id="MobiDB-lite"/>
    </source>
</evidence>
<keyword evidence="2" id="KW-0645">Protease</keyword>
<dbReference type="EC" id="3.4.-.-" evidence="9"/>
<feature type="domain" description="NlpC/P60" evidence="8">
    <location>
        <begin position="323"/>
        <end position="443"/>
    </location>
</feature>
<organism evidence="9 10">
    <name type="scientific">Occultella aeris</name>
    <dbReference type="NCBI Taxonomy" id="2761496"/>
    <lineage>
        <taxon>Bacteria</taxon>
        <taxon>Bacillati</taxon>
        <taxon>Actinomycetota</taxon>
        <taxon>Actinomycetes</taxon>
        <taxon>Micrococcales</taxon>
        <taxon>Ruaniaceae</taxon>
        <taxon>Occultella</taxon>
    </lineage>
</organism>
<evidence type="ECO:0000256" key="1">
    <source>
        <dbReference type="ARBA" id="ARBA00007074"/>
    </source>
</evidence>
<keyword evidence="7" id="KW-0732">Signal</keyword>
<feature type="signal peptide" evidence="7">
    <location>
        <begin position="1"/>
        <end position="29"/>
    </location>
</feature>
<dbReference type="InterPro" id="IPR000064">
    <property type="entry name" value="NLP_P60_dom"/>
</dbReference>
<sequence length="443" mass="44745">MRARHGRRLVAVLGSVVLAGTLAVGSAAAEPTIPSQDDIDDSQAAADSTASQIATLEVQLATNAAALDAANIDAAVAAEAYNQAAVDLETAQQDADAAQAASDRADADVLAASQEVARIATAAYRNGGDLQQLSVFLSADGVQDAVNGATTFDRLGGSATDALGRLDAAELVADIMQQRADDAVAEQEAATAELEETSDAADAAAFTAQTTLETTQSERGALINELATLRNTTAELEAERQTALEAQQRERENAAAAAAISAPVATPAATPASPVAPTPAAPVTPAPTAPAPSTPAPAPTAPAPAPSTPAPPAPTPTPPTSGSGTGAAALAWALTQVGKPYLLGAEGPNSYDCSGLTMRAYQNAGVSIPRTTTTQYAAVSHVPVGQMRPGDLIFYSDNGSASGIYHVAIYAGDGMRVHAPRPGASVEYVPIWWTNVLPMAGRP</sequence>
<dbReference type="PROSITE" id="PS51935">
    <property type="entry name" value="NLPC_P60"/>
    <property type="match status" value="1"/>
</dbReference>
<feature type="compositionally biased region" description="Basic and acidic residues" evidence="6">
    <location>
        <begin position="237"/>
        <end position="253"/>
    </location>
</feature>
<feature type="compositionally biased region" description="Low complexity" evidence="6">
    <location>
        <begin position="254"/>
        <end position="273"/>
    </location>
</feature>
<protein>
    <submittedName>
        <fullName evidence="9">Putative endopeptidase p60</fullName>
        <ecNumber evidence="9">3.4.-.-</ecNumber>
    </submittedName>
</protein>
<name>A0A7M4DHP1_9MICO</name>
<evidence type="ECO:0000256" key="5">
    <source>
        <dbReference type="SAM" id="Coils"/>
    </source>
</evidence>
<dbReference type="PANTHER" id="PTHR47359">
    <property type="entry name" value="PEPTIDOGLYCAN DL-ENDOPEPTIDASE CWLO"/>
    <property type="match status" value="1"/>
</dbReference>
<reference evidence="9 10" key="1">
    <citation type="submission" date="2019-11" db="EMBL/GenBank/DDBJ databases">
        <authorList>
            <person name="Criscuolo A."/>
        </authorList>
    </citation>
    <scope>NUCLEOTIDE SEQUENCE [LARGE SCALE GENOMIC DNA]</scope>
    <source>
        <strain evidence="9">CIP111667</strain>
    </source>
</reference>
<evidence type="ECO:0000256" key="4">
    <source>
        <dbReference type="ARBA" id="ARBA00022807"/>
    </source>
</evidence>
<dbReference type="Pfam" id="PF00877">
    <property type="entry name" value="NLPC_P60"/>
    <property type="match status" value="1"/>
</dbReference>
<dbReference type="PANTHER" id="PTHR47359:SF3">
    <property type="entry name" value="NLP_P60 DOMAIN-CONTAINING PROTEIN-RELATED"/>
    <property type="match status" value="1"/>
</dbReference>
<evidence type="ECO:0000313" key="10">
    <source>
        <dbReference type="Proteomes" id="UP000419743"/>
    </source>
</evidence>
<evidence type="ECO:0000256" key="7">
    <source>
        <dbReference type="SAM" id="SignalP"/>
    </source>
</evidence>
<dbReference type="EMBL" id="CACRYJ010000022">
    <property type="protein sequence ID" value="VZO36434.1"/>
    <property type="molecule type" value="Genomic_DNA"/>
</dbReference>
<keyword evidence="4" id="KW-0788">Thiol protease</keyword>
<dbReference type="Proteomes" id="UP000419743">
    <property type="component" value="Unassembled WGS sequence"/>
</dbReference>
<feature type="chain" id="PRO_5039489637" evidence="7">
    <location>
        <begin position="30"/>
        <end position="443"/>
    </location>
</feature>
<keyword evidence="5" id="KW-0175">Coiled coil</keyword>
<dbReference type="RefSeq" id="WP_231955136.1">
    <property type="nucleotide sequence ID" value="NZ_CACRYJ010000022.1"/>
</dbReference>